<feature type="coiled-coil region" evidence="8">
    <location>
        <begin position="133"/>
        <end position="178"/>
    </location>
</feature>
<accession>A0A3N0BV21</accession>
<dbReference type="InterPro" id="IPR013656">
    <property type="entry name" value="PAS_4"/>
</dbReference>
<comment type="caution">
    <text evidence="12">The sequence shown here is derived from an EMBL/GenBank/DDBJ whole genome shotgun (WGS) entry which is preliminary data.</text>
</comment>
<dbReference type="InterPro" id="IPR000014">
    <property type="entry name" value="PAS"/>
</dbReference>
<keyword evidence="5" id="KW-0418">Kinase</keyword>
<protein>
    <recommendedName>
        <fullName evidence="2">histidine kinase</fullName>
        <ecNumber evidence="2">2.7.13.3</ecNumber>
    </recommendedName>
</protein>
<dbReference type="EC" id="2.7.13.3" evidence="2"/>
<keyword evidence="6" id="KW-0902">Two-component regulatory system</keyword>
<evidence type="ECO:0000313" key="13">
    <source>
        <dbReference type="Proteomes" id="UP000274046"/>
    </source>
</evidence>
<dbReference type="PROSITE" id="PS50109">
    <property type="entry name" value="HIS_KIN"/>
    <property type="match status" value="1"/>
</dbReference>
<dbReference type="CDD" id="cd00082">
    <property type="entry name" value="HisKA"/>
    <property type="match status" value="1"/>
</dbReference>
<dbReference type="FunFam" id="1.10.287.130:FF:000001">
    <property type="entry name" value="Two-component sensor histidine kinase"/>
    <property type="match status" value="1"/>
</dbReference>
<evidence type="ECO:0000259" key="10">
    <source>
        <dbReference type="PROSITE" id="PS50112"/>
    </source>
</evidence>
<dbReference type="SUPFAM" id="SSF55785">
    <property type="entry name" value="PYP-like sensor domain (PAS domain)"/>
    <property type="match status" value="3"/>
</dbReference>
<dbReference type="InterPro" id="IPR013655">
    <property type="entry name" value="PAS_fold_3"/>
</dbReference>
<evidence type="ECO:0000256" key="4">
    <source>
        <dbReference type="ARBA" id="ARBA00022679"/>
    </source>
</evidence>
<dbReference type="GO" id="GO:0000155">
    <property type="term" value="F:phosphorelay sensor kinase activity"/>
    <property type="evidence" value="ECO:0007669"/>
    <property type="project" value="InterPro"/>
</dbReference>
<evidence type="ECO:0000256" key="7">
    <source>
        <dbReference type="ARBA" id="ARBA00023136"/>
    </source>
</evidence>
<gene>
    <name evidence="12" type="ORF">D7004_10335</name>
</gene>
<name>A0A3N0BV21_9SPHI</name>
<evidence type="ECO:0000256" key="6">
    <source>
        <dbReference type="ARBA" id="ARBA00023012"/>
    </source>
</evidence>
<dbReference type="Pfam" id="PF08448">
    <property type="entry name" value="PAS_4"/>
    <property type="match status" value="2"/>
</dbReference>
<organism evidence="12 13">
    <name type="scientific">Pedobacter jejuensis</name>
    <dbReference type="NCBI Taxonomy" id="1268550"/>
    <lineage>
        <taxon>Bacteria</taxon>
        <taxon>Pseudomonadati</taxon>
        <taxon>Bacteroidota</taxon>
        <taxon>Sphingobacteriia</taxon>
        <taxon>Sphingobacteriales</taxon>
        <taxon>Sphingobacteriaceae</taxon>
        <taxon>Pedobacter</taxon>
    </lineage>
</organism>
<dbReference type="OrthoDB" id="9813151at2"/>
<dbReference type="Gene3D" id="3.30.450.20">
    <property type="entry name" value="PAS domain"/>
    <property type="match status" value="3"/>
</dbReference>
<dbReference type="Gene3D" id="1.10.287.130">
    <property type="match status" value="1"/>
</dbReference>
<dbReference type="InterPro" id="IPR003594">
    <property type="entry name" value="HATPase_dom"/>
</dbReference>
<dbReference type="InterPro" id="IPR000700">
    <property type="entry name" value="PAS-assoc_C"/>
</dbReference>
<dbReference type="InterPro" id="IPR050351">
    <property type="entry name" value="BphY/WalK/GraS-like"/>
</dbReference>
<dbReference type="SUPFAM" id="SSF47384">
    <property type="entry name" value="Homodimeric domain of signal transducing histidine kinase"/>
    <property type="match status" value="1"/>
</dbReference>
<dbReference type="InterPro" id="IPR036097">
    <property type="entry name" value="HisK_dim/P_sf"/>
</dbReference>
<keyword evidence="3" id="KW-0597">Phosphoprotein</keyword>
<dbReference type="SMART" id="SM00091">
    <property type="entry name" value="PAS"/>
    <property type="match status" value="3"/>
</dbReference>
<evidence type="ECO:0000256" key="3">
    <source>
        <dbReference type="ARBA" id="ARBA00022553"/>
    </source>
</evidence>
<sequence>MNTDQRPQDFNFTENLILHALQFSPEPTAIYSSEDMVIRFANDGMLELWGKDVSVIGKTLIEAIPELEGQPFLPILHQVWRSGVTYSVTDAPAQLIKNGVLMTNYFDYEYRPLLKPDGQTFCILNTAKEVTSRKAYVEQIQQKEEKEQALIEEMATTVEELTFTNEELNASLKLLEESREHVRTIIEQAPVGIAVLQGPEHIIEIANPTILKIWGRIAEEVIGKPHELARPELKGQPVNIWLRNVFSTGEAKINKEFLVKLRHEGGLREAIVNSIYQPIISSGEITGVLVILEEITQQVLDRRRSEKDQQMLAMAIDAGGLATFYYEPKSNLFSGNALLKSWFGLTAEEQLDLSLALSSIHGEDRERVMHAIYESLRPGSNGQYFIEYRINDSKEIKVRLLQARGKVFYGSDGEALSLNGTLRDITEQKKDEQRKDDFMSMVSHELKTPLTSLNGYLQVLQRHASLSENTVQQSILAKSVKQVGNMNAMINGFLNISRLDSGRMLLEKSEINLKKLFAELKEEMLSTIHTHIIAFKPTDELTVIADREKIIQVFQNLVGNAVKYSPMGTTITIACQQKQANKIQFSVSDEGIGIAKEDQEKIFERYHRVQNPQTGSIAGFGIGLYLCKEIIDLHQGVIKVVGGRGSGTSFIVEIPQGIH</sequence>
<feature type="domain" description="PAS" evidence="10">
    <location>
        <begin position="178"/>
        <end position="249"/>
    </location>
</feature>
<dbReference type="AlphaFoldDB" id="A0A3N0BV21"/>
<dbReference type="Pfam" id="PF00512">
    <property type="entry name" value="HisKA"/>
    <property type="match status" value="1"/>
</dbReference>
<dbReference type="PROSITE" id="PS50112">
    <property type="entry name" value="PAS"/>
    <property type="match status" value="2"/>
</dbReference>
<keyword evidence="7" id="KW-0472">Membrane</keyword>
<dbReference type="GO" id="GO:0005886">
    <property type="term" value="C:plasma membrane"/>
    <property type="evidence" value="ECO:0007669"/>
    <property type="project" value="TreeGrafter"/>
</dbReference>
<dbReference type="NCBIfam" id="TIGR00229">
    <property type="entry name" value="sensory_box"/>
    <property type="match status" value="2"/>
</dbReference>
<dbReference type="Gene3D" id="3.30.565.10">
    <property type="entry name" value="Histidine kinase-like ATPase, C-terminal domain"/>
    <property type="match status" value="1"/>
</dbReference>
<dbReference type="Proteomes" id="UP000274046">
    <property type="component" value="Unassembled WGS sequence"/>
</dbReference>
<dbReference type="PROSITE" id="PS50113">
    <property type="entry name" value="PAC"/>
    <property type="match status" value="1"/>
</dbReference>
<dbReference type="InterPro" id="IPR036890">
    <property type="entry name" value="HATPase_C_sf"/>
</dbReference>
<dbReference type="InterPro" id="IPR003661">
    <property type="entry name" value="HisK_dim/P_dom"/>
</dbReference>
<dbReference type="PANTHER" id="PTHR45453:SF1">
    <property type="entry name" value="PHOSPHATE REGULON SENSOR PROTEIN PHOR"/>
    <property type="match status" value="1"/>
</dbReference>
<keyword evidence="4" id="KW-0808">Transferase</keyword>
<feature type="domain" description="PAS" evidence="10">
    <location>
        <begin position="308"/>
        <end position="379"/>
    </location>
</feature>
<dbReference type="GO" id="GO:0016036">
    <property type="term" value="P:cellular response to phosphate starvation"/>
    <property type="evidence" value="ECO:0007669"/>
    <property type="project" value="TreeGrafter"/>
</dbReference>
<dbReference type="InterPro" id="IPR004358">
    <property type="entry name" value="Sig_transdc_His_kin-like_C"/>
</dbReference>
<dbReference type="PANTHER" id="PTHR45453">
    <property type="entry name" value="PHOSPHATE REGULON SENSOR PROTEIN PHOR"/>
    <property type="match status" value="1"/>
</dbReference>
<proteinExistence type="predicted"/>
<evidence type="ECO:0000256" key="1">
    <source>
        <dbReference type="ARBA" id="ARBA00000085"/>
    </source>
</evidence>
<dbReference type="InterPro" id="IPR035965">
    <property type="entry name" value="PAS-like_dom_sf"/>
</dbReference>
<dbReference type="Pfam" id="PF02518">
    <property type="entry name" value="HATPase_c"/>
    <property type="match status" value="1"/>
</dbReference>
<dbReference type="PRINTS" id="PR00344">
    <property type="entry name" value="BCTRLSENSOR"/>
</dbReference>
<evidence type="ECO:0000256" key="8">
    <source>
        <dbReference type="SAM" id="Coils"/>
    </source>
</evidence>
<evidence type="ECO:0000256" key="2">
    <source>
        <dbReference type="ARBA" id="ARBA00012438"/>
    </source>
</evidence>
<dbReference type="EMBL" id="RBEE01000015">
    <property type="protein sequence ID" value="RNL53273.1"/>
    <property type="molecule type" value="Genomic_DNA"/>
</dbReference>
<reference evidence="12 13" key="1">
    <citation type="submission" date="2018-10" db="EMBL/GenBank/DDBJ databases">
        <title>Genome sequencing of Pedobacter jejuensis TNB23.</title>
        <authorList>
            <person name="Cho Y.-J."/>
            <person name="Cho A."/>
            <person name="Kim O.-S."/>
        </authorList>
    </citation>
    <scope>NUCLEOTIDE SEQUENCE [LARGE SCALE GENOMIC DNA]</scope>
    <source>
        <strain evidence="12 13">TNB23</strain>
    </source>
</reference>
<evidence type="ECO:0000259" key="11">
    <source>
        <dbReference type="PROSITE" id="PS50113"/>
    </source>
</evidence>
<dbReference type="GO" id="GO:0004721">
    <property type="term" value="F:phosphoprotein phosphatase activity"/>
    <property type="evidence" value="ECO:0007669"/>
    <property type="project" value="TreeGrafter"/>
</dbReference>
<dbReference type="FunFam" id="3.30.565.10:FF:000006">
    <property type="entry name" value="Sensor histidine kinase WalK"/>
    <property type="match status" value="1"/>
</dbReference>
<dbReference type="SUPFAM" id="SSF55874">
    <property type="entry name" value="ATPase domain of HSP90 chaperone/DNA topoisomerase II/histidine kinase"/>
    <property type="match status" value="1"/>
</dbReference>
<dbReference type="Pfam" id="PF08447">
    <property type="entry name" value="PAS_3"/>
    <property type="match status" value="1"/>
</dbReference>
<evidence type="ECO:0000313" key="12">
    <source>
        <dbReference type="EMBL" id="RNL53273.1"/>
    </source>
</evidence>
<comment type="catalytic activity">
    <reaction evidence="1">
        <text>ATP + protein L-histidine = ADP + protein N-phospho-L-histidine.</text>
        <dbReference type="EC" id="2.7.13.3"/>
    </reaction>
</comment>
<feature type="domain" description="PAC" evidence="11">
    <location>
        <begin position="384"/>
        <end position="437"/>
    </location>
</feature>
<dbReference type="SMART" id="SM00387">
    <property type="entry name" value="HATPase_c"/>
    <property type="match status" value="1"/>
</dbReference>
<feature type="domain" description="Histidine kinase" evidence="9">
    <location>
        <begin position="441"/>
        <end position="658"/>
    </location>
</feature>
<evidence type="ECO:0000256" key="5">
    <source>
        <dbReference type="ARBA" id="ARBA00022777"/>
    </source>
</evidence>
<dbReference type="InterPro" id="IPR005467">
    <property type="entry name" value="His_kinase_dom"/>
</dbReference>
<dbReference type="SMART" id="SM00388">
    <property type="entry name" value="HisKA"/>
    <property type="match status" value="1"/>
</dbReference>
<dbReference type="RefSeq" id="WP_123205793.1">
    <property type="nucleotide sequence ID" value="NZ_RBEE01000015.1"/>
</dbReference>
<evidence type="ECO:0000259" key="9">
    <source>
        <dbReference type="PROSITE" id="PS50109"/>
    </source>
</evidence>
<keyword evidence="8" id="KW-0175">Coiled coil</keyword>
<keyword evidence="13" id="KW-1185">Reference proteome</keyword>